<dbReference type="GO" id="GO:0009253">
    <property type="term" value="P:peptidoglycan catabolic process"/>
    <property type="evidence" value="ECO:0007669"/>
    <property type="project" value="InterPro"/>
</dbReference>
<evidence type="ECO:0000256" key="3">
    <source>
        <dbReference type="ARBA" id="ARBA00023200"/>
    </source>
</evidence>
<dbReference type="GO" id="GO:0042742">
    <property type="term" value="P:defense response to bacterium"/>
    <property type="evidence" value="ECO:0007669"/>
    <property type="project" value="UniProtKB-KW"/>
</dbReference>
<dbReference type="AlphaFoldDB" id="A0A3S5K2N7"/>
<dbReference type="InterPro" id="IPR036366">
    <property type="entry name" value="PGBDSf"/>
</dbReference>
<comment type="catalytic activity">
    <reaction evidence="4">
        <text>Hydrolysis of (1-&gt;4)-beta-linkages between N-acetylmuramic acid and N-acetyl-D-glucosamine residues in a peptidoglycan and between N-acetyl-D-glucosamine residues in chitodextrins.</text>
        <dbReference type="EC" id="3.2.1.17"/>
    </reaction>
</comment>
<dbReference type="Gene3D" id="1.10.530.40">
    <property type="match status" value="1"/>
</dbReference>
<name>A0A3S5K2N7_ANAVA</name>
<dbReference type="Pfam" id="PF01471">
    <property type="entry name" value="PG_binding_1"/>
    <property type="match status" value="1"/>
</dbReference>
<dbReference type="GO" id="GO:0003796">
    <property type="term" value="F:lysozyme activity"/>
    <property type="evidence" value="ECO:0007669"/>
    <property type="project" value="UniProtKB-EC"/>
</dbReference>
<evidence type="ECO:0000313" key="6">
    <source>
        <dbReference type="EMBL" id="RUS92732.1"/>
    </source>
</evidence>
<dbReference type="InterPro" id="IPR036365">
    <property type="entry name" value="PGBD-like_sf"/>
</dbReference>
<feature type="domain" description="Peptidoglycan binding-like" evidence="5">
    <location>
        <begin position="19"/>
        <end position="74"/>
    </location>
</feature>
<keyword evidence="2 4" id="KW-0081">Bacteriolytic enzyme</keyword>
<dbReference type="InterPro" id="IPR002477">
    <property type="entry name" value="Peptidoglycan-bd-like"/>
</dbReference>
<protein>
    <recommendedName>
        <fullName evidence="4">Lysozyme</fullName>
        <ecNumber evidence="4">3.2.1.17</ecNumber>
    </recommendedName>
</protein>
<dbReference type="SUPFAM" id="SSF47090">
    <property type="entry name" value="PGBD-like"/>
    <property type="match status" value="1"/>
</dbReference>
<keyword evidence="3" id="KW-1035">Host cytoplasm</keyword>
<proteinExistence type="inferred from homology"/>
<keyword evidence="4" id="KW-0326">Glycosidase</keyword>
<dbReference type="Proteomes" id="UP000276103">
    <property type="component" value="Unassembled WGS sequence"/>
</dbReference>
<evidence type="ECO:0000256" key="4">
    <source>
        <dbReference type="RuleBase" id="RU003788"/>
    </source>
</evidence>
<evidence type="ECO:0000259" key="5">
    <source>
        <dbReference type="Pfam" id="PF01471"/>
    </source>
</evidence>
<dbReference type="EMBL" id="RSCM01000024">
    <property type="protein sequence ID" value="RUS92732.1"/>
    <property type="molecule type" value="Genomic_DNA"/>
</dbReference>
<evidence type="ECO:0000256" key="1">
    <source>
        <dbReference type="ARBA" id="ARBA00022529"/>
    </source>
</evidence>
<dbReference type="InterPro" id="IPR051018">
    <property type="entry name" value="Bacteriophage_GH24"/>
</dbReference>
<organism evidence="6 7">
    <name type="scientific">Trichormus variabilis SAG 1403-4b</name>
    <dbReference type="NCBI Taxonomy" id="447716"/>
    <lineage>
        <taxon>Bacteria</taxon>
        <taxon>Bacillati</taxon>
        <taxon>Cyanobacteriota</taxon>
        <taxon>Cyanophyceae</taxon>
        <taxon>Nostocales</taxon>
        <taxon>Nostocaceae</taxon>
        <taxon>Trichormus</taxon>
    </lineage>
</organism>
<dbReference type="RefSeq" id="WP_127056643.1">
    <property type="nucleotide sequence ID" value="NZ_RSCM01000024.1"/>
</dbReference>
<dbReference type="GO" id="GO:0031640">
    <property type="term" value="P:killing of cells of another organism"/>
    <property type="evidence" value="ECO:0007669"/>
    <property type="project" value="UniProtKB-KW"/>
</dbReference>
<keyword evidence="4" id="KW-0378">Hydrolase</keyword>
<dbReference type="PANTHER" id="PTHR38107:SF3">
    <property type="entry name" value="LYSOZYME RRRD-RELATED"/>
    <property type="match status" value="1"/>
</dbReference>
<dbReference type="InterPro" id="IPR002196">
    <property type="entry name" value="Glyco_hydro_24"/>
</dbReference>
<sequence length="268" mass="29784">MASKLILNNNEILRKGSKGQKVQQLQIILTDLKLNPGLIDGDFGNKTVAAVQKFQQQKGLIADGIVGKKTQDVLNQSLDNLIVTPNKPPEQALVQEQSLNIDFRSLYAGSSGKVPLPGVALIKEFEGLFLKAYPDPLSGGKPITIGWGTTRKKDGSEWKLGETITKAEAEEILIFQLDTKYLPPLLKIPVWNELNVNQQGALLSFSYNLGANFYGGSNFQSMTRVLRDKKWDEIEETFLKYRNPGTNVEAGLRRRRQAEAKLFLTPVS</sequence>
<dbReference type="CDD" id="cd00737">
    <property type="entry name" value="lyz_endolysin_autolysin"/>
    <property type="match status" value="1"/>
</dbReference>
<accession>A0A3S5K2N7</accession>
<comment type="similarity">
    <text evidence="4">Belongs to the glycosyl hydrolase 24 family.</text>
</comment>
<dbReference type="GO" id="GO:0016998">
    <property type="term" value="P:cell wall macromolecule catabolic process"/>
    <property type="evidence" value="ECO:0007669"/>
    <property type="project" value="InterPro"/>
</dbReference>
<dbReference type="Gene3D" id="1.10.101.10">
    <property type="entry name" value="PGBD-like superfamily/PGBD"/>
    <property type="match status" value="1"/>
</dbReference>
<dbReference type="Pfam" id="PF00959">
    <property type="entry name" value="Phage_lysozyme"/>
    <property type="match status" value="1"/>
</dbReference>
<evidence type="ECO:0000256" key="2">
    <source>
        <dbReference type="ARBA" id="ARBA00022638"/>
    </source>
</evidence>
<comment type="caution">
    <text evidence="6">The sequence shown here is derived from an EMBL/GenBank/DDBJ whole genome shotgun (WGS) entry which is preliminary data.</text>
</comment>
<dbReference type="EC" id="3.2.1.17" evidence="4"/>
<gene>
    <name evidence="6" type="ORF">DSM107003_48550</name>
</gene>
<dbReference type="InterPro" id="IPR033907">
    <property type="entry name" value="Endolysin_autolysin"/>
</dbReference>
<keyword evidence="7" id="KW-1185">Reference proteome</keyword>
<dbReference type="InterPro" id="IPR023347">
    <property type="entry name" value="Lysozyme_dom_sf"/>
</dbReference>
<evidence type="ECO:0000313" key="7">
    <source>
        <dbReference type="Proteomes" id="UP000276103"/>
    </source>
</evidence>
<dbReference type="PANTHER" id="PTHR38107">
    <property type="match status" value="1"/>
</dbReference>
<dbReference type="OrthoDB" id="529831at2"/>
<keyword evidence="1 4" id="KW-0929">Antimicrobial</keyword>
<reference evidence="6 7" key="1">
    <citation type="journal article" date="2019" name="Genome Biol. Evol.">
        <title>Day and night: Metabolic profiles and evolutionary relationships of six axenic non-marine cyanobacteria.</title>
        <authorList>
            <person name="Will S.E."/>
            <person name="Henke P."/>
            <person name="Boedeker C."/>
            <person name="Huang S."/>
            <person name="Brinkmann H."/>
            <person name="Rohde M."/>
            <person name="Jarek M."/>
            <person name="Friedl T."/>
            <person name="Seufert S."/>
            <person name="Schumacher M."/>
            <person name="Overmann J."/>
            <person name="Neumann-Schaal M."/>
            <person name="Petersen J."/>
        </authorList>
    </citation>
    <scope>NUCLEOTIDE SEQUENCE [LARGE SCALE GENOMIC DNA]</scope>
    <source>
        <strain evidence="6 7">SAG 1403-4b</strain>
    </source>
</reference>
<dbReference type="InterPro" id="IPR023346">
    <property type="entry name" value="Lysozyme-like_dom_sf"/>
</dbReference>
<dbReference type="SUPFAM" id="SSF53955">
    <property type="entry name" value="Lysozyme-like"/>
    <property type="match status" value="1"/>
</dbReference>